<proteinExistence type="predicted"/>
<dbReference type="InterPro" id="IPR006527">
    <property type="entry name" value="F-box-assoc_dom_typ1"/>
</dbReference>
<dbReference type="Proteomes" id="UP000324705">
    <property type="component" value="Chromosome 3A"/>
</dbReference>
<accession>A0A9R0VRG4</accession>
<sequence length="336" mass="38261">MAKAATAAAAAPLHSGLPDEIAIWEILVRLPPKSLLRCRAHQPVARLAKAFYLCASCDGLLLLSKRNQLSICNPATRQYAPLPASSAFIPLGMYRHRPTGEYRILLYKEIGLPATDGQDACHIFALGSVQPPRSIGSLQEAEQLRFSGVPVPFRGNLHWHLNKHWYLQKYWYLPENHESRSNIIIVFDTTAERFREMCAPVVPDHHKLFEMDGMLGMSSFNNTWPIIDVWMMQEQDYESEVWTLKYRVELSNADLLLVQFGQFVDYWNVVVASCDGAVLVLVKFGKSILQFDIDGKLVSFHHKDLLVTQHRLKQTLVPHTFFPRLDGHSVNAWPFI</sequence>
<dbReference type="NCBIfam" id="TIGR01640">
    <property type="entry name" value="F_box_assoc_1"/>
    <property type="match status" value="1"/>
</dbReference>
<organism evidence="2 3">
    <name type="scientific">Triticum turgidum subsp. durum</name>
    <name type="common">Durum wheat</name>
    <name type="synonym">Triticum durum</name>
    <dbReference type="NCBI Taxonomy" id="4567"/>
    <lineage>
        <taxon>Eukaryota</taxon>
        <taxon>Viridiplantae</taxon>
        <taxon>Streptophyta</taxon>
        <taxon>Embryophyta</taxon>
        <taxon>Tracheophyta</taxon>
        <taxon>Spermatophyta</taxon>
        <taxon>Magnoliopsida</taxon>
        <taxon>Liliopsida</taxon>
        <taxon>Poales</taxon>
        <taxon>Poaceae</taxon>
        <taxon>BOP clade</taxon>
        <taxon>Pooideae</taxon>
        <taxon>Triticodae</taxon>
        <taxon>Triticeae</taxon>
        <taxon>Triticinae</taxon>
        <taxon>Triticum</taxon>
    </lineage>
</organism>
<gene>
    <name evidence="2" type="ORF">TRITD_3Av1G259110</name>
</gene>
<reference evidence="2 3" key="1">
    <citation type="submission" date="2017-09" db="EMBL/GenBank/DDBJ databases">
        <authorList>
            <consortium name="International Durum Wheat Genome Sequencing Consortium (IDWGSC)"/>
            <person name="Milanesi L."/>
        </authorList>
    </citation>
    <scope>NUCLEOTIDE SEQUENCE [LARGE SCALE GENOMIC DNA]</scope>
    <source>
        <strain evidence="3">cv. Svevo</strain>
    </source>
</reference>
<dbReference type="PANTHER" id="PTHR31672:SF2">
    <property type="entry name" value="F-BOX DOMAIN-CONTAINING PROTEIN"/>
    <property type="match status" value="1"/>
</dbReference>
<keyword evidence="3" id="KW-1185">Reference proteome</keyword>
<dbReference type="InterPro" id="IPR017451">
    <property type="entry name" value="F-box-assoc_interact_dom"/>
</dbReference>
<feature type="domain" description="F-box associated beta-propeller type 1" evidence="1">
    <location>
        <begin position="54"/>
        <end position="275"/>
    </location>
</feature>
<evidence type="ECO:0000313" key="3">
    <source>
        <dbReference type="Proteomes" id="UP000324705"/>
    </source>
</evidence>
<evidence type="ECO:0000313" key="2">
    <source>
        <dbReference type="EMBL" id="VAH68646.1"/>
    </source>
</evidence>
<dbReference type="PANTHER" id="PTHR31672">
    <property type="entry name" value="BNACNNG10540D PROTEIN"/>
    <property type="match status" value="1"/>
</dbReference>
<dbReference type="AlphaFoldDB" id="A0A9R0VRG4"/>
<evidence type="ECO:0000259" key="1">
    <source>
        <dbReference type="Pfam" id="PF07734"/>
    </source>
</evidence>
<protein>
    <recommendedName>
        <fullName evidence="1">F-box associated beta-propeller type 1 domain-containing protein</fullName>
    </recommendedName>
</protein>
<dbReference type="InterPro" id="IPR050796">
    <property type="entry name" value="SCF_F-box_component"/>
</dbReference>
<dbReference type="Gramene" id="TRITD3Av1G259110.1">
    <property type="protein sequence ID" value="TRITD3Av1G259110.1"/>
    <property type="gene ID" value="TRITD3Av1G259110"/>
</dbReference>
<name>A0A9R0VRG4_TRITD</name>
<dbReference type="Pfam" id="PF07734">
    <property type="entry name" value="FBA_1"/>
    <property type="match status" value="1"/>
</dbReference>
<dbReference type="EMBL" id="LT934115">
    <property type="protein sequence ID" value="VAH68646.1"/>
    <property type="molecule type" value="Genomic_DNA"/>
</dbReference>